<reference evidence="1 2" key="1">
    <citation type="submission" date="2016-04" db="EMBL/GenBank/DDBJ databases">
        <title>Draft genome of Fonsecaea erecta CBS 125763.</title>
        <authorList>
            <person name="Weiss V.A."/>
            <person name="Vicente V.A."/>
            <person name="Raittz R.T."/>
            <person name="Moreno L.F."/>
            <person name="De Souza E.M."/>
            <person name="Pedrosa F.O."/>
            <person name="Steffens M.B."/>
            <person name="Faoro H."/>
            <person name="Tadra-Sfeir M.Z."/>
            <person name="Najafzadeh M.J."/>
            <person name="Felipe M.S."/>
            <person name="Teixeira M."/>
            <person name="Sun J."/>
            <person name="Xi L."/>
            <person name="Gomes R."/>
            <person name="De Azevedo C.M."/>
            <person name="Salgado C.G."/>
            <person name="Da Silva M.B."/>
            <person name="Nascimento M.F."/>
            <person name="Queiroz-Telles F."/>
            <person name="Attili D.S."/>
            <person name="Gorbushina A."/>
        </authorList>
    </citation>
    <scope>NUCLEOTIDE SEQUENCE [LARGE SCALE GENOMIC DNA]</scope>
    <source>
        <strain evidence="1 2">CBS 125763</strain>
    </source>
</reference>
<dbReference type="InterPro" id="IPR051678">
    <property type="entry name" value="AGP_Transferase"/>
</dbReference>
<dbReference type="RefSeq" id="XP_018690973.1">
    <property type="nucleotide sequence ID" value="XM_018839852.1"/>
</dbReference>
<name>A0A178ZDR5_9EURO</name>
<gene>
    <name evidence="1" type="ORF">AYL99_08344</name>
</gene>
<dbReference type="STRING" id="1367422.A0A178ZDR5"/>
<dbReference type="GeneID" id="30012512"/>
<sequence length="497" mass="57606">MVFYCGRLLSIKSAAEDESNLVLFIRHQRAAESFRQQLWAQKESIAALVKCHLNLRSDDGCVVLSPESWIQGGFNICVLVDVTVAGSTTRFVFRCPMPHKLAESRYPGTIDERVACEVAAYVYLQEHCIDVRTPILYAFGFVDGSQFTHIRQAAFNVRLSRNLWRWVHRILDLPLLSKYTRNTAAPTVDTAYMLLEYISPETGKMLSLTWDRYKDNANRTARLFQGMSRIMLSLARLPQTSIGSFRFNPGNYTITLTNRLLMCAMMMFENNGTPRTIQPDQMYQNTDTFVSDMLTLHDNHLLHDPHAVRDEDDARERMAIRTLLRAVSHQFINRNRRNGPFLLQLTDLHQSNVFVDDDWNVTCMLDLEWICALPSEMLSVPYWLTDCSIDNIIDDRYNQFDEARQVFLGIMDEEAKIVPQKHDIRVVEMMRDTWLSKGVWFWACIRSLNAWPFIFEDHILPRFSASKELVVILKQASTLWQVGIEQIVKTKVADEER</sequence>
<evidence type="ECO:0000313" key="1">
    <source>
        <dbReference type="EMBL" id="OAP57606.1"/>
    </source>
</evidence>
<proteinExistence type="predicted"/>
<dbReference type="AlphaFoldDB" id="A0A178ZDR5"/>
<dbReference type="EMBL" id="LVYI01000007">
    <property type="protein sequence ID" value="OAP57606.1"/>
    <property type="molecule type" value="Genomic_DNA"/>
</dbReference>
<organism evidence="1 2">
    <name type="scientific">Fonsecaea erecta</name>
    <dbReference type="NCBI Taxonomy" id="1367422"/>
    <lineage>
        <taxon>Eukaryota</taxon>
        <taxon>Fungi</taxon>
        <taxon>Dikarya</taxon>
        <taxon>Ascomycota</taxon>
        <taxon>Pezizomycotina</taxon>
        <taxon>Eurotiomycetes</taxon>
        <taxon>Chaetothyriomycetidae</taxon>
        <taxon>Chaetothyriales</taxon>
        <taxon>Herpotrichiellaceae</taxon>
        <taxon>Fonsecaea</taxon>
    </lineage>
</organism>
<evidence type="ECO:0000313" key="2">
    <source>
        <dbReference type="Proteomes" id="UP000078343"/>
    </source>
</evidence>
<dbReference type="OrthoDB" id="3645574at2759"/>
<accession>A0A178ZDR5</accession>
<dbReference type="PANTHER" id="PTHR21310:SF37">
    <property type="entry name" value="AMINOGLYCOSIDE PHOSPHOTRANSFERASE DOMAIN-CONTAINING PROTEIN"/>
    <property type="match status" value="1"/>
</dbReference>
<protein>
    <recommendedName>
        <fullName evidence="3">Aminoglycoside phosphotransferase domain-containing protein</fullName>
    </recommendedName>
</protein>
<keyword evidence="2" id="KW-1185">Reference proteome</keyword>
<evidence type="ECO:0008006" key="3">
    <source>
        <dbReference type="Google" id="ProtNLM"/>
    </source>
</evidence>
<dbReference type="PANTHER" id="PTHR21310">
    <property type="entry name" value="AMINOGLYCOSIDE PHOSPHOTRANSFERASE-RELATED-RELATED"/>
    <property type="match status" value="1"/>
</dbReference>
<comment type="caution">
    <text evidence="1">The sequence shown here is derived from an EMBL/GenBank/DDBJ whole genome shotgun (WGS) entry which is preliminary data.</text>
</comment>
<dbReference type="Proteomes" id="UP000078343">
    <property type="component" value="Unassembled WGS sequence"/>
</dbReference>